<dbReference type="Proteomes" id="UP000199679">
    <property type="component" value="Chromosome I"/>
</dbReference>
<evidence type="ECO:0000313" key="1">
    <source>
        <dbReference type="EMBL" id="SDS52551.1"/>
    </source>
</evidence>
<evidence type="ECO:0008006" key="3">
    <source>
        <dbReference type="Google" id="ProtNLM"/>
    </source>
</evidence>
<dbReference type="OrthoDB" id="1442552at2"/>
<organism evidence="1 2">
    <name type="scientific">Mucilaginibacter mallensis</name>
    <dbReference type="NCBI Taxonomy" id="652787"/>
    <lineage>
        <taxon>Bacteria</taxon>
        <taxon>Pseudomonadati</taxon>
        <taxon>Bacteroidota</taxon>
        <taxon>Sphingobacteriia</taxon>
        <taxon>Sphingobacteriales</taxon>
        <taxon>Sphingobacteriaceae</taxon>
        <taxon>Mucilaginibacter</taxon>
    </lineage>
</organism>
<dbReference type="SUPFAM" id="SSF53335">
    <property type="entry name" value="S-adenosyl-L-methionine-dependent methyltransferases"/>
    <property type="match status" value="1"/>
</dbReference>
<reference evidence="1 2" key="1">
    <citation type="submission" date="2016-10" db="EMBL/GenBank/DDBJ databases">
        <authorList>
            <person name="de Groot N.N."/>
        </authorList>
    </citation>
    <scope>NUCLEOTIDE SEQUENCE [LARGE SCALE GENOMIC DNA]</scope>
    <source>
        <strain evidence="1 2">MP1X4</strain>
    </source>
</reference>
<dbReference type="RefSeq" id="WP_091370491.1">
    <property type="nucleotide sequence ID" value="NZ_LT629740.1"/>
</dbReference>
<dbReference type="STRING" id="652787.SAMN05216490_1313"/>
<name>A0A1H1SX82_MUCMA</name>
<evidence type="ECO:0000313" key="2">
    <source>
        <dbReference type="Proteomes" id="UP000199679"/>
    </source>
</evidence>
<sequence length="293" mass="33630">MEIETNSANRDYSSISPSARALLLLKGLTSIPFAREAAGLMVSPEIYKPDYENTEIGFWARLLHFESRYQSIDQLLNDLPAKNILELSSGFSFRGLAALQERDVHYIDTDLDNVIKLKEGFTNALKQVGKPLKGKLEILPLNALNKDAFRKITDHFDEEEIVIVNEGLLVYLDVKEKKELLKIIHGILEQHGGYWITADIYIKSEKLNAGLKMNDELTQFFEQHRIEENKFDSFEAAEEFFYDARFVIDKEAVADYTESTALSYLLKNSTPDQRTKMSAVGRIRATWRLKIRE</sequence>
<accession>A0A1H1SX82</accession>
<proteinExistence type="predicted"/>
<protein>
    <recommendedName>
        <fullName evidence="3">O-Methyltransferase involved in polyketide biosynthesis</fullName>
    </recommendedName>
</protein>
<dbReference type="EMBL" id="LT629740">
    <property type="protein sequence ID" value="SDS52551.1"/>
    <property type="molecule type" value="Genomic_DNA"/>
</dbReference>
<keyword evidence="2" id="KW-1185">Reference proteome</keyword>
<dbReference type="InterPro" id="IPR029063">
    <property type="entry name" value="SAM-dependent_MTases_sf"/>
</dbReference>
<dbReference type="Gene3D" id="3.40.50.150">
    <property type="entry name" value="Vaccinia Virus protein VP39"/>
    <property type="match status" value="1"/>
</dbReference>
<gene>
    <name evidence="1" type="ORF">SAMN05216490_1313</name>
</gene>
<dbReference type="AlphaFoldDB" id="A0A1H1SX82"/>